<evidence type="ECO:0000313" key="1">
    <source>
        <dbReference type="EMBL" id="KAJ8028311.1"/>
    </source>
</evidence>
<name>A0A9Q1BKN7_HOLLE</name>
<dbReference type="AlphaFoldDB" id="A0A9Q1BKN7"/>
<sequence>MILSRQGFIPAPHQTQVRSLEYTSSRPINFPKSNSCSNDCLLYFFNDSGVGQDLGDENRPFIIGLQLIPSLNNDPR</sequence>
<accession>A0A9Q1BKN7</accession>
<comment type="caution">
    <text evidence="1">The sequence shown here is derived from an EMBL/GenBank/DDBJ whole genome shotgun (WGS) entry which is preliminary data.</text>
</comment>
<dbReference type="EMBL" id="JAIZAY010000015">
    <property type="protein sequence ID" value="KAJ8028311.1"/>
    <property type="molecule type" value="Genomic_DNA"/>
</dbReference>
<reference evidence="1" key="1">
    <citation type="submission" date="2021-10" db="EMBL/GenBank/DDBJ databases">
        <title>Tropical sea cucumber genome reveals ecological adaptation and Cuvierian tubules defense mechanism.</title>
        <authorList>
            <person name="Chen T."/>
        </authorList>
    </citation>
    <scope>NUCLEOTIDE SEQUENCE</scope>
    <source>
        <strain evidence="1">Nanhai2018</strain>
        <tissue evidence="1">Muscle</tissue>
    </source>
</reference>
<organism evidence="1 2">
    <name type="scientific">Holothuria leucospilota</name>
    <name type="common">Black long sea cucumber</name>
    <name type="synonym">Mertensiothuria leucospilota</name>
    <dbReference type="NCBI Taxonomy" id="206669"/>
    <lineage>
        <taxon>Eukaryota</taxon>
        <taxon>Metazoa</taxon>
        <taxon>Echinodermata</taxon>
        <taxon>Eleutherozoa</taxon>
        <taxon>Echinozoa</taxon>
        <taxon>Holothuroidea</taxon>
        <taxon>Aspidochirotacea</taxon>
        <taxon>Aspidochirotida</taxon>
        <taxon>Holothuriidae</taxon>
        <taxon>Holothuria</taxon>
    </lineage>
</organism>
<protein>
    <submittedName>
        <fullName evidence="1">Uncharacterized protein</fullName>
    </submittedName>
</protein>
<evidence type="ECO:0000313" key="2">
    <source>
        <dbReference type="Proteomes" id="UP001152320"/>
    </source>
</evidence>
<proteinExistence type="predicted"/>
<keyword evidence="2" id="KW-1185">Reference proteome</keyword>
<dbReference type="Proteomes" id="UP001152320">
    <property type="component" value="Chromosome 15"/>
</dbReference>
<gene>
    <name evidence="1" type="ORF">HOLleu_30513</name>
</gene>